<dbReference type="EMBL" id="BSEC01000004">
    <property type="protein sequence ID" value="GLI95569.1"/>
    <property type="molecule type" value="Genomic_DNA"/>
</dbReference>
<comment type="caution">
    <text evidence="2">The sequence shown here is derived from an EMBL/GenBank/DDBJ whole genome shotgun (WGS) entry which is preliminary data.</text>
</comment>
<dbReference type="RefSeq" id="WP_281806436.1">
    <property type="nucleotide sequence ID" value="NZ_BSEC01000004.1"/>
</dbReference>
<protein>
    <submittedName>
        <fullName evidence="2">Uncharacterized protein</fullName>
    </submittedName>
</protein>
<organism evidence="2 3">
    <name type="scientific">Methylocystis echinoides</name>
    <dbReference type="NCBI Taxonomy" id="29468"/>
    <lineage>
        <taxon>Bacteria</taxon>
        <taxon>Pseudomonadati</taxon>
        <taxon>Pseudomonadota</taxon>
        <taxon>Alphaproteobacteria</taxon>
        <taxon>Hyphomicrobiales</taxon>
        <taxon>Methylocystaceae</taxon>
        <taxon>Methylocystis</taxon>
    </lineage>
</organism>
<evidence type="ECO:0000256" key="1">
    <source>
        <dbReference type="SAM" id="MobiDB-lite"/>
    </source>
</evidence>
<sequence>MVVWARTFREKYAAAAAQLSDRGHLDEAEDVYPYAEEGGDEPDHWTPEDEAAE</sequence>
<accession>A0A9W6GZ54</accession>
<feature type="region of interest" description="Disordered" evidence="1">
    <location>
        <begin position="17"/>
        <end position="53"/>
    </location>
</feature>
<keyword evidence="3" id="KW-1185">Reference proteome</keyword>
<reference evidence="2" key="1">
    <citation type="journal article" date="2023" name="Int. J. Syst. Evol. Microbiol.">
        <title>Methylocystis iwaonis sp. nov., a type II methane-oxidizing bacterium from surface soil of a rice paddy field in Japan, and emended description of the genus Methylocystis (ex Whittenbury et al. 1970) Bowman et al. 1993.</title>
        <authorList>
            <person name="Kaise H."/>
            <person name="Sawadogo J.B."/>
            <person name="Alam M.S."/>
            <person name="Ueno C."/>
            <person name="Dianou D."/>
            <person name="Shinjo R."/>
            <person name="Asakawa S."/>
        </authorList>
    </citation>
    <scope>NUCLEOTIDE SEQUENCE</scope>
    <source>
        <strain evidence="2">LMG27198</strain>
    </source>
</reference>
<dbReference type="Proteomes" id="UP001144323">
    <property type="component" value="Unassembled WGS sequence"/>
</dbReference>
<dbReference type="AlphaFoldDB" id="A0A9W6GZ54"/>
<name>A0A9W6GZ54_9HYPH</name>
<proteinExistence type="predicted"/>
<evidence type="ECO:0000313" key="3">
    <source>
        <dbReference type="Proteomes" id="UP001144323"/>
    </source>
</evidence>
<evidence type="ECO:0000313" key="2">
    <source>
        <dbReference type="EMBL" id="GLI95569.1"/>
    </source>
</evidence>
<gene>
    <name evidence="2" type="ORF">LMG27198_45610</name>
</gene>